<evidence type="ECO:0000256" key="1">
    <source>
        <dbReference type="SAM" id="MobiDB-lite"/>
    </source>
</evidence>
<gene>
    <name evidence="2" type="ORF">FHS27_003425</name>
</gene>
<keyword evidence="3" id="KW-1185">Reference proteome</keyword>
<dbReference type="Proteomes" id="UP000536179">
    <property type="component" value="Unassembled WGS sequence"/>
</dbReference>
<reference evidence="2 3" key="1">
    <citation type="submission" date="2020-08" db="EMBL/GenBank/DDBJ databases">
        <title>Genomic Encyclopedia of Type Strains, Phase III (KMG-III): the genomes of soil and plant-associated and newly described type strains.</title>
        <authorList>
            <person name="Whitman W."/>
        </authorList>
    </citation>
    <scope>NUCLEOTIDE SEQUENCE [LARGE SCALE GENOMIC DNA]</scope>
    <source>
        <strain evidence="2 3">CECT 8075</strain>
    </source>
</reference>
<feature type="compositionally biased region" description="Polar residues" evidence="1">
    <location>
        <begin position="7"/>
        <end position="22"/>
    </location>
</feature>
<protein>
    <submittedName>
        <fullName evidence="2">Uncharacterized protein</fullName>
    </submittedName>
</protein>
<dbReference type="EMBL" id="JACHXU010000011">
    <property type="protein sequence ID" value="MBB3207600.1"/>
    <property type="molecule type" value="Genomic_DNA"/>
</dbReference>
<evidence type="ECO:0000313" key="2">
    <source>
        <dbReference type="EMBL" id="MBB3207600.1"/>
    </source>
</evidence>
<organism evidence="2 3">
    <name type="scientific">Aporhodopirellula rubra</name>
    <dbReference type="NCBI Taxonomy" id="980271"/>
    <lineage>
        <taxon>Bacteria</taxon>
        <taxon>Pseudomonadati</taxon>
        <taxon>Planctomycetota</taxon>
        <taxon>Planctomycetia</taxon>
        <taxon>Pirellulales</taxon>
        <taxon>Pirellulaceae</taxon>
        <taxon>Aporhodopirellula</taxon>
    </lineage>
</organism>
<dbReference type="RefSeq" id="WP_184305916.1">
    <property type="nucleotide sequence ID" value="NZ_JACHXU010000011.1"/>
</dbReference>
<proteinExistence type="predicted"/>
<feature type="compositionally biased region" description="Pro residues" evidence="1">
    <location>
        <begin position="23"/>
        <end position="32"/>
    </location>
</feature>
<sequence length="284" mass="32051">MPPSYPPNSASDFGNEIHSNPYASPPVPPEPTWPGLSDSPTNASLPDADDLILPGGDERLWTVVPIKRIALRDLRTMTRNPFEFAIVVLVFKILRFPSRPSWAAALLDQREISEQEIPEIFVADFETARAEAAALGFVDPRYITSPTVGPRMSVEMLMTTPDGRVQLTFHRLITLDGVARLDETRRGFYSRLAGDRSLITSSKMPEPRPTDWQIMTRLRTKSLEKLLNRHRKNLAEHASRPIDASRMVEQSIEEDRRIIADVIERGVLREANGNDIINITQRYG</sequence>
<comment type="caution">
    <text evidence="2">The sequence shown here is derived from an EMBL/GenBank/DDBJ whole genome shotgun (WGS) entry which is preliminary data.</text>
</comment>
<evidence type="ECO:0000313" key="3">
    <source>
        <dbReference type="Proteomes" id="UP000536179"/>
    </source>
</evidence>
<dbReference type="AlphaFoldDB" id="A0A7W5E004"/>
<feature type="region of interest" description="Disordered" evidence="1">
    <location>
        <begin position="1"/>
        <end position="49"/>
    </location>
</feature>
<name>A0A7W5E004_9BACT</name>
<accession>A0A7W5E004</accession>